<feature type="transmembrane region" description="Helical" evidence="4">
    <location>
        <begin position="176"/>
        <end position="199"/>
    </location>
</feature>
<dbReference type="PANTHER" id="PTHR43129:SF1">
    <property type="entry name" value="FOSMIDOMYCIN RESISTANCE PROTEIN"/>
    <property type="match status" value="1"/>
</dbReference>
<feature type="transmembrane region" description="Helical" evidence="4">
    <location>
        <begin position="261"/>
        <end position="279"/>
    </location>
</feature>
<feature type="transmembrane region" description="Helical" evidence="4">
    <location>
        <begin position="220"/>
        <end position="241"/>
    </location>
</feature>
<dbReference type="Pfam" id="PF07690">
    <property type="entry name" value="MFS_1"/>
    <property type="match status" value="1"/>
</dbReference>
<feature type="transmembrane region" description="Helical" evidence="4">
    <location>
        <begin position="347"/>
        <end position="367"/>
    </location>
</feature>
<feature type="transmembrane region" description="Helical" evidence="4">
    <location>
        <begin position="110"/>
        <end position="128"/>
    </location>
</feature>
<feature type="transmembrane region" description="Helical" evidence="4">
    <location>
        <begin position="373"/>
        <end position="395"/>
    </location>
</feature>
<evidence type="ECO:0000259" key="5">
    <source>
        <dbReference type="PROSITE" id="PS50850"/>
    </source>
</evidence>
<evidence type="ECO:0000256" key="2">
    <source>
        <dbReference type="ARBA" id="ARBA00022989"/>
    </source>
</evidence>
<accession>A0A191ZHU4</accession>
<sequence length="407" mass="43421">MMTTPTTHSAAPAAPAIPTQYRILGAISVSHFLNDLMQSLMISIYPLFKSNFSLSFAQIGLITLCFQLTAAILQPLIGNAIDRRPMPYSLVMGMGFTFSGLFLLAFAPNYGFILGGAALVGIGSSVFHPESSRVARMAAGARPGLAQSIFQVGGNAGNAAGPLLAALIVIPHGQSSIAWFTVAALIAMVVLFQVGKWAAQQHRKPKAKRLLPPPDLSRTLRLWVLAALLILMFSKFLYLASMNNYLTFYLMHRFSLPVQEAQLHLFLLLFAVAAGTLLGGPIGDKIGRQRVIWLSILGVAPFTLLLPHVGLMAQSGLLLVIGFVLASAFPAMVVYAQELFPERVGAVSGLFFGFAFGTAGIGAALLGHFADHYGIDTLILDCGFLPLIGVIALFLPDLRAKAAPQST</sequence>
<dbReference type="EMBL" id="CP016027">
    <property type="protein sequence ID" value="ANJ67418.1"/>
    <property type="molecule type" value="Genomic_DNA"/>
</dbReference>
<evidence type="ECO:0000256" key="3">
    <source>
        <dbReference type="ARBA" id="ARBA00023136"/>
    </source>
</evidence>
<dbReference type="InterPro" id="IPR020846">
    <property type="entry name" value="MFS_dom"/>
</dbReference>
<keyword evidence="2 4" id="KW-1133">Transmembrane helix</keyword>
<dbReference type="CDD" id="cd17478">
    <property type="entry name" value="MFS_FsR"/>
    <property type="match status" value="1"/>
</dbReference>
<dbReference type="Gene3D" id="1.20.1250.20">
    <property type="entry name" value="MFS general substrate transporter like domains"/>
    <property type="match status" value="1"/>
</dbReference>
<dbReference type="GO" id="GO:0005886">
    <property type="term" value="C:plasma membrane"/>
    <property type="evidence" value="ECO:0007669"/>
    <property type="project" value="TreeGrafter"/>
</dbReference>
<dbReference type="KEGG" id="haz:A9404_08515"/>
<evidence type="ECO:0000313" key="7">
    <source>
        <dbReference type="Proteomes" id="UP000078596"/>
    </source>
</evidence>
<evidence type="ECO:0000313" key="6">
    <source>
        <dbReference type="EMBL" id="ANJ67418.1"/>
    </source>
</evidence>
<protein>
    <submittedName>
        <fullName evidence="6">Fosmidomycin resistance protein</fullName>
    </submittedName>
</protein>
<reference evidence="6 7" key="1">
    <citation type="submission" date="2016-06" db="EMBL/GenBank/DDBJ databases">
        <title>Insight into the functional genes involving in sulfur oxidation in Pearl River water.</title>
        <authorList>
            <person name="Luo J."/>
            <person name="Tan X."/>
            <person name="Lin W."/>
        </authorList>
    </citation>
    <scope>NUCLEOTIDE SEQUENCE [LARGE SCALE GENOMIC DNA]</scope>
    <source>
        <strain evidence="6 7">LS2</strain>
    </source>
</reference>
<feature type="transmembrane region" description="Helical" evidence="4">
    <location>
        <begin position="291"/>
        <end position="310"/>
    </location>
</feature>
<proteinExistence type="predicted"/>
<keyword evidence="1 4" id="KW-0812">Transmembrane</keyword>
<dbReference type="SUPFAM" id="SSF103473">
    <property type="entry name" value="MFS general substrate transporter"/>
    <property type="match status" value="1"/>
</dbReference>
<dbReference type="OrthoDB" id="9770492at2"/>
<organism evidence="6 7">
    <name type="scientific">Halothiobacillus diazotrophicus</name>
    <dbReference type="NCBI Taxonomy" id="1860122"/>
    <lineage>
        <taxon>Bacteria</taxon>
        <taxon>Pseudomonadati</taxon>
        <taxon>Pseudomonadota</taxon>
        <taxon>Gammaproteobacteria</taxon>
        <taxon>Chromatiales</taxon>
        <taxon>Halothiobacillaceae</taxon>
        <taxon>Halothiobacillus</taxon>
    </lineage>
</organism>
<evidence type="ECO:0000256" key="4">
    <source>
        <dbReference type="SAM" id="Phobius"/>
    </source>
</evidence>
<dbReference type="InterPro" id="IPR011701">
    <property type="entry name" value="MFS"/>
</dbReference>
<name>A0A191ZHU4_9GAMM</name>
<dbReference type="PANTHER" id="PTHR43129">
    <property type="entry name" value="FOSMIDOMYCIN RESISTANCE PROTEIN"/>
    <property type="match status" value="1"/>
</dbReference>
<feature type="domain" description="Major facilitator superfamily (MFS) profile" evidence="5">
    <location>
        <begin position="23"/>
        <end position="401"/>
    </location>
</feature>
<feature type="transmembrane region" description="Helical" evidence="4">
    <location>
        <begin position="52"/>
        <end position="73"/>
    </location>
</feature>
<dbReference type="AlphaFoldDB" id="A0A191ZHU4"/>
<dbReference type="PROSITE" id="PS50850">
    <property type="entry name" value="MFS"/>
    <property type="match status" value="1"/>
</dbReference>
<dbReference type="InterPro" id="IPR036259">
    <property type="entry name" value="MFS_trans_sf"/>
</dbReference>
<gene>
    <name evidence="6" type="ORF">A9404_08515</name>
</gene>
<evidence type="ECO:0000256" key="1">
    <source>
        <dbReference type="ARBA" id="ARBA00022692"/>
    </source>
</evidence>
<dbReference type="GO" id="GO:0022857">
    <property type="term" value="F:transmembrane transporter activity"/>
    <property type="evidence" value="ECO:0007669"/>
    <property type="project" value="InterPro"/>
</dbReference>
<feature type="transmembrane region" description="Helical" evidence="4">
    <location>
        <begin position="85"/>
        <end position="104"/>
    </location>
</feature>
<feature type="transmembrane region" description="Helical" evidence="4">
    <location>
        <begin position="149"/>
        <end position="170"/>
    </location>
</feature>
<keyword evidence="3 4" id="KW-0472">Membrane</keyword>
<keyword evidence="7" id="KW-1185">Reference proteome</keyword>
<dbReference type="Proteomes" id="UP000078596">
    <property type="component" value="Chromosome"/>
</dbReference>
<feature type="transmembrane region" description="Helical" evidence="4">
    <location>
        <begin position="316"/>
        <end position="335"/>
    </location>
</feature>